<organism evidence="3 4">
    <name type="scientific">Caerostris extrusa</name>
    <name type="common">Bark spider</name>
    <name type="synonym">Caerostris bankana</name>
    <dbReference type="NCBI Taxonomy" id="172846"/>
    <lineage>
        <taxon>Eukaryota</taxon>
        <taxon>Metazoa</taxon>
        <taxon>Ecdysozoa</taxon>
        <taxon>Arthropoda</taxon>
        <taxon>Chelicerata</taxon>
        <taxon>Arachnida</taxon>
        <taxon>Araneae</taxon>
        <taxon>Araneomorphae</taxon>
        <taxon>Entelegynae</taxon>
        <taxon>Araneoidea</taxon>
        <taxon>Araneidae</taxon>
        <taxon>Caerostris</taxon>
    </lineage>
</organism>
<feature type="compositionally biased region" description="Polar residues" evidence="1">
    <location>
        <begin position="177"/>
        <end position="186"/>
    </location>
</feature>
<sequence length="230" mass="25429">MLTTFQLNTSISDCSKPNEEFLECGPPCIETCSRIESRHNCGKFCVKGCFCKKGIRQRYRWKLYQAFRLPNRACELALKCVDQVAFAKRGFVKRRDGRCIPPRLCPGLRFEGRRSGVHDGTETSIEEQSTTPKSITQEVSTFQNSSLTILSVTTPTAAVKQTDLIITINPESTTVEPQKTKTTCKSTPLAADKSTSPATDQSTLPATNKTKMGDPQLTTSVWTTALPTIP</sequence>
<comment type="caution">
    <text evidence="3">The sequence shown here is derived from an EMBL/GenBank/DDBJ whole genome shotgun (WGS) entry which is preliminary data.</text>
</comment>
<dbReference type="EMBL" id="BPLR01003543">
    <property type="protein sequence ID" value="GIX85820.1"/>
    <property type="molecule type" value="Genomic_DNA"/>
</dbReference>
<dbReference type="Pfam" id="PF01826">
    <property type="entry name" value="TIL"/>
    <property type="match status" value="1"/>
</dbReference>
<reference evidence="3 4" key="1">
    <citation type="submission" date="2021-06" db="EMBL/GenBank/DDBJ databases">
        <title>Caerostris extrusa draft genome.</title>
        <authorList>
            <person name="Kono N."/>
            <person name="Arakawa K."/>
        </authorList>
    </citation>
    <scope>NUCLEOTIDE SEQUENCE [LARGE SCALE GENOMIC DNA]</scope>
</reference>
<evidence type="ECO:0000259" key="2">
    <source>
        <dbReference type="Pfam" id="PF01826"/>
    </source>
</evidence>
<feature type="compositionally biased region" description="Polar residues" evidence="1">
    <location>
        <begin position="193"/>
        <end position="215"/>
    </location>
</feature>
<dbReference type="Proteomes" id="UP001054945">
    <property type="component" value="Unassembled WGS sequence"/>
</dbReference>
<feature type="region of interest" description="Disordered" evidence="1">
    <location>
        <begin position="177"/>
        <end position="215"/>
    </location>
</feature>
<keyword evidence="4" id="KW-1185">Reference proteome</keyword>
<gene>
    <name evidence="3" type="ORF">CEXT_132971</name>
</gene>
<dbReference type="CDD" id="cd19941">
    <property type="entry name" value="TIL"/>
    <property type="match status" value="1"/>
</dbReference>
<evidence type="ECO:0000313" key="4">
    <source>
        <dbReference type="Proteomes" id="UP001054945"/>
    </source>
</evidence>
<dbReference type="Gene3D" id="2.10.25.10">
    <property type="entry name" value="Laminin"/>
    <property type="match status" value="1"/>
</dbReference>
<proteinExistence type="predicted"/>
<dbReference type="SUPFAM" id="SSF57567">
    <property type="entry name" value="Serine protease inhibitors"/>
    <property type="match status" value="1"/>
</dbReference>
<feature type="domain" description="TIL" evidence="2">
    <location>
        <begin position="16"/>
        <end position="55"/>
    </location>
</feature>
<protein>
    <recommendedName>
        <fullName evidence="2">TIL domain-containing protein</fullName>
    </recommendedName>
</protein>
<dbReference type="InterPro" id="IPR036084">
    <property type="entry name" value="Ser_inhib-like_sf"/>
</dbReference>
<evidence type="ECO:0000313" key="3">
    <source>
        <dbReference type="EMBL" id="GIX85820.1"/>
    </source>
</evidence>
<dbReference type="InterPro" id="IPR002919">
    <property type="entry name" value="TIL_dom"/>
</dbReference>
<accession>A0AAV4NPX8</accession>
<dbReference type="AlphaFoldDB" id="A0AAV4NPX8"/>
<evidence type="ECO:0000256" key="1">
    <source>
        <dbReference type="SAM" id="MobiDB-lite"/>
    </source>
</evidence>
<name>A0AAV4NPX8_CAEEX</name>